<feature type="region of interest" description="Disordered" evidence="1">
    <location>
        <begin position="19"/>
        <end position="38"/>
    </location>
</feature>
<evidence type="ECO:0000313" key="3">
    <source>
        <dbReference type="EMBL" id="KIY73120.1"/>
    </source>
</evidence>
<feature type="transmembrane region" description="Helical" evidence="2">
    <location>
        <begin position="427"/>
        <end position="450"/>
    </location>
</feature>
<keyword evidence="2" id="KW-0812">Transmembrane</keyword>
<dbReference type="AlphaFoldDB" id="A0A0D7BS82"/>
<feature type="region of interest" description="Disordered" evidence="1">
    <location>
        <begin position="498"/>
        <end position="568"/>
    </location>
</feature>
<protein>
    <submittedName>
        <fullName evidence="3">Uncharacterized protein</fullName>
    </submittedName>
</protein>
<feature type="transmembrane region" description="Helical" evidence="2">
    <location>
        <begin position="456"/>
        <end position="475"/>
    </location>
</feature>
<dbReference type="EMBL" id="KN880438">
    <property type="protein sequence ID" value="KIY73120.1"/>
    <property type="molecule type" value="Genomic_DNA"/>
</dbReference>
<keyword evidence="4" id="KW-1185">Reference proteome</keyword>
<proteinExistence type="predicted"/>
<feature type="compositionally biased region" description="Pro residues" evidence="1">
    <location>
        <begin position="507"/>
        <end position="520"/>
    </location>
</feature>
<name>A0A0D7BS82_9AGAR</name>
<dbReference type="OrthoDB" id="2657661at2759"/>
<feature type="transmembrane region" description="Helical" evidence="2">
    <location>
        <begin position="327"/>
        <end position="347"/>
    </location>
</feature>
<feature type="compositionally biased region" description="Polar residues" evidence="1">
    <location>
        <begin position="522"/>
        <end position="532"/>
    </location>
</feature>
<feature type="transmembrane region" description="Helical" evidence="2">
    <location>
        <begin position="362"/>
        <end position="384"/>
    </location>
</feature>
<dbReference type="STRING" id="1314674.A0A0D7BS82"/>
<keyword evidence="2" id="KW-1133">Transmembrane helix</keyword>
<sequence length="568" mass="64646">MRYRGQTNILPHGVQKMSVHKPQALKRKTAHEEPPNGWKKYIHPEGLPYFHNPQHRILVQRSLTIETANKLETDFLSIVNDIFKESLPDGDYDFVVDHDSEDVNESTNPGNGSESPSKKDIYRVYVADHENHSIFWLHLEDHFETKDVDTYGIFRNLDTTEEMIEVYYEHLYWKHIEFFPDVHRLRDVDWDILDLALQNLEADVLLSSTSTSAFELSEIQRMEQLSSVGRRGNNGYPYGRFMNKIWADRIMNYYGQSFARLNSTDSVYPASSKESTVSWLFEMAKILLFYAPVTHLEMLEKSWTDGITSIAVWKKLVKRLDREWETYNLLSTIFLNANIAFLTIASVDDTRKGDRGVEKTGIMITFSYLSTLALLAAIILSLLLQRFHRDKKDGDLDSVHGFLKDAYKTSGNTFNALAVLYSLPYALLLWSVAFFLIGFLAMCFLTPIWWTKGLMIGGILFIVLLVGWSIHRVWMVTSWCYHISKALSTAIFRSNPHPNRQVNANDPVPPPVTEKTPPLPSNVASASLNTVVGPTVEEGDTQPLAASQADRAASKGPLGSNRDASQNV</sequence>
<evidence type="ECO:0000256" key="2">
    <source>
        <dbReference type="SAM" id="Phobius"/>
    </source>
</evidence>
<reference evidence="3 4" key="1">
    <citation type="journal article" date="2015" name="Fungal Genet. Biol.">
        <title>Evolution of novel wood decay mechanisms in Agaricales revealed by the genome sequences of Fistulina hepatica and Cylindrobasidium torrendii.</title>
        <authorList>
            <person name="Floudas D."/>
            <person name="Held B.W."/>
            <person name="Riley R."/>
            <person name="Nagy L.G."/>
            <person name="Koehler G."/>
            <person name="Ransdell A.S."/>
            <person name="Younus H."/>
            <person name="Chow J."/>
            <person name="Chiniquy J."/>
            <person name="Lipzen A."/>
            <person name="Tritt A."/>
            <person name="Sun H."/>
            <person name="Haridas S."/>
            <person name="LaButti K."/>
            <person name="Ohm R.A."/>
            <person name="Kues U."/>
            <person name="Blanchette R.A."/>
            <person name="Grigoriev I.V."/>
            <person name="Minto R.E."/>
            <person name="Hibbett D.S."/>
        </authorList>
    </citation>
    <scope>NUCLEOTIDE SEQUENCE [LARGE SCALE GENOMIC DNA]</scope>
    <source>
        <strain evidence="3 4">FP15055 ss-10</strain>
    </source>
</reference>
<accession>A0A0D7BS82</accession>
<dbReference type="Proteomes" id="UP000054007">
    <property type="component" value="Unassembled WGS sequence"/>
</dbReference>
<keyword evidence="2" id="KW-0472">Membrane</keyword>
<organism evidence="3 4">
    <name type="scientific">Cylindrobasidium torrendii FP15055 ss-10</name>
    <dbReference type="NCBI Taxonomy" id="1314674"/>
    <lineage>
        <taxon>Eukaryota</taxon>
        <taxon>Fungi</taxon>
        <taxon>Dikarya</taxon>
        <taxon>Basidiomycota</taxon>
        <taxon>Agaricomycotina</taxon>
        <taxon>Agaricomycetes</taxon>
        <taxon>Agaricomycetidae</taxon>
        <taxon>Agaricales</taxon>
        <taxon>Marasmiineae</taxon>
        <taxon>Physalacriaceae</taxon>
        <taxon>Cylindrobasidium</taxon>
    </lineage>
</organism>
<evidence type="ECO:0000313" key="4">
    <source>
        <dbReference type="Proteomes" id="UP000054007"/>
    </source>
</evidence>
<gene>
    <name evidence="3" type="ORF">CYLTODRAFT_485833</name>
</gene>
<evidence type="ECO:0000256" key="1">
    <source>
        <dbReference type="SAM" id="MobiDB-lite"/>
    </source>
</evidence>